<dbReference type="EMBL" id="CM020618">
    <property type="protein sequence ID" value="KAK1858742.1"/>
    <property type="molecule type" value="Genomic_DNA"/>
</dbReference>
<evidence type="ECO:0000313" key="1">
    <source>
        <dbReference type="EMBL" id="KAK1858742.1"/>
    </source>
</evidence>
<organism evidence="1 2">
    <name type="scientific">Pyropia yezoensis</name>
    <name type="common">Susabi-nori</name>
    <name type="synonym">Porphyra yezoensis</name>
    <dbReference type="NCBI Taxonomy" id="2788"/>
    <lineage>
        <taxon>Eukaryota</taxon>
        <taxon>Rhodophyta</taxon>
        <taxon>Bangiophyceae</taxon>
        <taxon>Bangiales</taxon>
        <taxon>Bangiaceae</taxon>
        <taxon>Pyropia</taxon>
    </lineage>
</organism>
<reference evidence="1" key="1">
    <citation type="submission" date="2019-11" db="EMBL/GenBank/DDBJ databases">
        <title>Nori genome reveals adaptations in red seaweeds to the harsh intertidal environment.</title>
        <authorList>
            <person name="Wang D."/>
            <person name="Mao Y."/>
        </authorList>
    </citation>
    <scope>NUCLEOTIDE SEQUENCE</scope>
    <source>
        <tissue evidence="1">Gametophyte</tissue>
    </source>
</reference>
<dbReference type="Proteomes" id="UP000798662">
    <property type="component" value="Chromosome 1"/>
</dbReference>
<keyword evidence="2" id="KW-1185">Reference proteome</keyword>
<name>A0ACC3BLP4_PYRYE</name>
<comment type="caution">
    <text evidence="1">The sequence shown here is derived from an EMBL/GenBank/DDBJ whole genome shotgun (WGS) entry which is preliminary data.</text>
</comment>
<gene>
    <name evidence="1" type="ORF">I4F81_001343</name>
</gene>
<evidence type="ECO:0000313" key="2">
    <source>
        <dbReference type="Proteomes" id="UP000798662"/>
    </source>
</evidence>
<sequence length="282" mass="30473">MPGGVATPPPPDVDATPADSDATLRARFRELETRLTQTETELTTARQTISAFNAAPPRDAVGGSAPPAAGYTGACATGDDDAPLGDDNDADYLNPDDGDRDTDGAGGWGVARWGRNFSARATMGASACPTVDEAGAYDDGFDFRTSFKSSDWLQSFDIPRSILRSDGLPMPFTPRDPVHASTFTPGSRDELEARQWYCSLAWTQNVYNDVLAAQHADGNTKKLLQELVDYLVCATRRIYAFGVSRYDFLALRQSEPKLTDAFAHADAVPRNSLHGDGARRFI</sequence>
<proteinExistence type="predicted"/>
<accession>A0ACC3BLP4</accession>
<protein>
    <submittedName>
        <fullName evidence="1">Uncharacterized protein</fullName>
    </submittedName>
</protein>